<comment type="caution">
    <text evidence="4">The sequence shown here is derived from an EMBL/GenBank/DDBJ whole genome shotgun (WGS) entry which is preliminary data.</text>
</comment>
<reference evidence="4" key="1">
    <citation type="submission" date="2023-01" db="EMBL/GenBank/DDBJ databases">
        <title>Human gut microbiome strain richness.</title>
        <authorList>
            <person name="Chen-Liaw A."/>
        </authorList>
    </citation>
    <scope>NUCLEOTIDE SEQUENCE</scope>
    <source>
        <strain evidence="4">D35st1_E5_D35t1_190705</strain>
    </source>
</reference>
<organism evidence="4 5">
    <name type="scientific">Parabacteroides distasonis</name>
    <dbReference type="NCBI Taxonomy" id="823"/>
    <lineage>
        <taxon>Bacteria</taxon>
        <taxon>Pseudomonadati</taxon>
        <taxon>Bacteroidota</taxon>
        <taxon>Bacteroidia</taxon>
        <taxon>Bacteroidales</taxon>
        <taxon>Tannerellaceae</taxon>
        <taxon>Parabacteroides</taxon>
    </lineage>
</organism>
<evidence type="ECO:0000313" key="5">
    <source>
        <dbReference type="Proteomes" id="UP001211522"/>
    </source>
</evidence>
<dbReference type="SUPFAM" id="SSF53448">
    <property type="entry name" value="Nucleotide-diphospho-sugar transferases"/>
    <property type="match status" value="1"/>
</dbReference>
<evidence type="ECO:0000313" key="4">
    <source>
        <dbReference type="EMBL" id="MDB9140139.1"/>
    </source>
</evidence>
<evidence type="ECO:0000256" key="2">
    <source>
        <dbReference type="ARBA" id="ARBA00022679"/>
    </source>
</evidence>
<dbReference type="EMBL" id="JAQMPX010000123">
    <property type="protein sequence ID" value="MDB9140139.1"/>
    <property type="molecule type" value="Genomic_DNA"/>
</dbReference>
<dbReference type="GO" id="GO:0016758">
    <property type="term" value="F:hexosyltransferase activity"/>
    <property type="evidence" value="ECO:0007669"/>
    <property type="project" value="UniProtKB-ARBA"/>
</dbReference>
<dbReference type="CDD" id="cd00761">
    <property type="entry name" value="Glyco_tranf_GTA_type"/>
    <property type="match status" value="1"/>
</dbReference>
<feature type="domain" description="Glycosyltransferase 2-like" evidence="3">
    <location>
        <begin position="5"/>
        <end position="145"/>
    </location>
</feature>
<dbReference type="InterPro" id="IPR029044">
    <property type="entry name" value="Nucleotide-diphossugar_trans"/>
</dbReference>
<keyword evidence="1 4" id="KW-0328">Glycosyltransferase</keyword>
<keyword evidence="2 4" id="KW-0808">Transferase</keyword>
<gene>
    <name evidence="4" type="ORF">PN612_16760</name>
</gene>
<dbReference type="Proteomes" id="UP001211522">
    <property type="component" value="Unassembled WGS sequence"/>
</dbReference>
<sequence>MKLFSVIIPVYNTEGYIDRCLSSVFNQGLDDSFFEIIVVNDGSTDGSMHIVYNYLLIHNNIYVIDQQNSGVSVARNNGLQMASGKWIIFLDSDDCLYTGSLSELLSLDIINQSWDVLICKSISNDNQSVNYYPWNHLGIKNHEFYSGIELYQKGFNRGSACGCVFNRDFLNSFHLRFPEQVVLGEDVVFISLVYIYSQAIIFHETPLYCVEIRSGSASRKFDFDRCYLYCQNFNFLKNYIIAHKNLSFEQLSILDYTKFRLINYAIYVCMNSSCFNPFKLKKILNLRDVLPIEHNPTRNGSYKVWLLNHCFSLYFYVVVLKYSIKDVF</sequence>
<accession>A0AAW6FAP8</accession>
<dbReference type="PANTHER" id="PTHR22916">
    <property type="entry name" value="GLYCOSYLTRANSFERASE"/>
    <property type="match status" value="1"/>
</dbReference>
<dbReference type="InterPro" id="IPR001173">
    <property type="entry name" value="Glyco_trans_2-like"/>
</dbReference>
<evidence type="ECO:0000256" key="1">
    <source>
        <dbReference type="ARBA" id="ARBA00022676"/>
    </source>
</evidence>
<dbReference type="EC" id="2.4.-.-" evidence="4"/>
<dbReference type="GeneID" id="93525110"/>
<dbReference type="Gene3D" id="3.90.550.10">
    <property type="entry name" value="Spore Coat Polysaccharide Biosynthesis Protein SpsA, Chain A"/>
    <property type="match status" value="1"/>
</dbReference>
<dbReference type="Pfam" id="PF00535">
    <property type="entry name" value="Glycos_transf_2"/>
    <property type="match status" value="1"/>
</dbReference>
<dbReference type="PANTHER" id="PTHR22916:SF51">
    <property type="entry name" value="GLYCOSYLTRANSFERASE EPSH-RELATED"/>
    <property type="match status" value="1"/>
</dbReference>
<evidence type="ECO:0000259" key="3">
    <source>
        <dbReference type="Pfam" id="PF00535"/>
    </source>
</evidence>
<proteinExistence type="predicted"/>
<dbReference type="AlphaFoldDB" id="A0AAW6FAP8"/>
<dbReference type="RefSeq" id="WP_211737579.1">
    <property type="nucleotide sequence ID" value="NZ_CP042285.1"/>
</dbReference>
<name>A0AAW6FAP8_PARDI</name>
<protein>
    <submittedName>
        <fullName evidence="4">Glycosyltransferase</fullName>
        <ecNumber evidence="4">2.4.-.-</ecNumber>
    </submittedName>
</protein>